<dbReference type="EMBL" id="MVBO01000074">
    <property type="protein sequence ID" value="OZJ03681.1"/>
    <property type="molecule type" value="Genomic_DNA"/>
</dbReference>
<name>A0A261XZC2_9FUNG</name>
<dbReference type="OrthoDB" id="2020419at2759"/>
<proteinExistence type="predicted"/>
<protein>
    <submittedName>
        <fullName evidence="1">Uncharacterized protein</fullName>
    </submittedName>
</protein>
<accession>A0A261XZC2</accession>
<gene>
    <name evidence="1" type="ORF">BZG36_03536</name>
</gene>
<comment type="caution">
    <text evidence="1">The sequence shown here is derived from an EMBL/GenBank/DDBJ whole genome shotgun (WGS) entry which is preliminary data.</text>
</comment>
<organism evidence="1 2">
    <name type="scientific">Bifiguratus adelaidae</name>
    <dbReference type="NCBI Taxonomy" id="1938954"/>
    <lineage>
        <taxon>Eukaryota</taxon>
        <taxon>Fungi</taxon>
        <taxon>Fungi incertae sedis</taxon>
        <taxon>Mucoromycota</taxon>
        <taxon>Mucoromycotina</taxon>
        <taxon>Endogonomycetes</taxon>
        <taxon>Endogonales</taxon>
        <taxon>Endogonales incertae sedis</taxon>
        <taxon>Bifiguratus</taxon>
    </lineage>
</organism>
<dbReference type="Gene3D" id="3.40.50.11350">
    <property type="match status" value="1"/>
</dbReference>
<sequence>MEQFSPKYFDYITMADFVRWLEERNAVESAPKPSSQDFFILANANNTFLDQNDSCLAHLTDPSGRPPIYTEIVDPENVARRKRNVTEHMLEVLGSRYNKFGEAISLGGGSDTDDTEVVNVFYDRRFPFIDNEDSLVPIAYSSKWHNIADTLANQLYPFIAVHWRMERLDPLSNLVPCAVSLVRAIDEIVQDQARNPYYPQIPNIFLLTDYPHLLDQGDTTESQSFKKSEIFQQHHDAIHYLYTHYPLHLTTFESPSTPPIPHDKLPANWTVIPVSHYPDVPDDASTLGIVDKLVAMNANWFIAGEAQVCGKRSSFTTRIIDEREQIYQQDESDKDIETSTQIMNVVDYFSIVGDEDMMLDDGE</sequence>
<evidence type="ECO:0000313" key="1">
    <source>
        <dbReference type="EMBL" id="OZJ03681.1"/>
    </source>
</evidence>
<reference evidence="1 2" key="1">
    <citation type="journal article" date="2017" name="Mycologia">
        <title>Bifiguratus adelaidae, gen. et sp. nov., a new member of Mucoromycotina in endophytic and soil-dwelling habitats.</title>
        <authorList>
            <person name="Torres-Cruz T.J."/>
            <person name="Billingsley Tobias T.L."/>
            <person name="Almatruk M."/>
            <person name="Hesse C."/>
            <person name="Kuske C.R."/>
            <person name="Desiro A."/>
            <person name="Benucci G.M."/>
            <person name="Bonito G."/>
            <person name="Stajich J.E."/>
            <person name="Dunlap C."/>
            <person name="Arnold A.E."/>
            <person name="Porras-Alfaro A."/>
        </authorList>
    </citation>
    <scope>NUCLEOTIDE SEQUENCE [LARGE SCALE GENOMIC DNA]</scope>
    <source>
        <strain evidence="1 2">AZ0501</strain>
    </source>
</reference>
<dbReference type="AlphaFoldDB" id="A0A261XZC2"/>
<keyword evidence="2" id="KW-1185">Reference proteome</keyword>
<dbReference type="Proteomes" id="UP000242875">
    <property type="component" value="Unassembled WGS sequence"/>
</dbReference>
<evidence type="ECO:0000313" key="2">
    <source>
        <dbReference type="Proteomes" id="UP000242875"/>
    </source>
</evidence>